<dbReference type="InterPro" id="IPR018499">
    <property type="entry name" value="Tetraspanin/Peripherin"/>
</dbReference>
<feature type="transmembrane region" description="Helical" evidence="6">
    <location>
        <begin position="2550"/>
        <end position="2575"/>
    </location>
</feature>
<feature type="transmembrane region" description="Helical" evidence="6">
    <location>
        <begin position="1532"/>
        <end position="1554"/>
    </location>
</feature>
<evidence type="ECO:0000313" key="8">
    <source>
        <dbReference type="Proteomes" id="UP000005408"/>
    </source>
</evidence>
<proteinExistence type="predicted"/>
<feature type="transmembrane region" description="Helical" evidence="6">
    <location>
        <begin position="46"/>
        <end position="73"/>
    </location>
</feature>
<feature type="transmembrane region" description="Helical" evidence="6">
    <location>
        <begin position="1128"/>
        <end position="1151"/>
    </location>
</feature>
<evidence type="ECO:0000256" key="1">
    <source>
        <dbReference type="ARBA" id="ARBA00004141"/>
    </source>
</evidence>
<feature type="transmembrane region" description="Helical" evidence="6">
    <location>
        <begin position="616"/>
        <end position="634"/>
    </location>
</feature>
<feature type="transmembrane region" description="Helical" evidence="6">
    <location>
        <begin position="752"/>
        <end position="773"/>
    </location>
</feature>
<dbReference type="Pfam" id="PF00335">
    <property type="entry name" value="Tetraspanin"/>
    <property type="match status" value="5"/>
</dbReference>
<evidence type="ECO:0000256" key="6">
    <source>
        <dbReference type="SAM" id="Phobius"/>
    </source>
</evidence>
<comment type="subcellular location">
    <subcellularLocation>
        <location evidence="1">Membrane</location>
        <topology evidence="1">Multi-pass membrane protein</topology>
    </subcellularLocation>
</comment>
<name>A0A8W8HYD0_MAGGI</name>
<dbReference type="EnsemblMetazoa" id="G11680.1">
    <property type="protein sequence ID" value="G11680.1:cds"/>
    <property type="gene ID" value="G11680"/>
</dbReference>
<feature type="transmembrane region" description="Helical" evidence="6">
    <location>
        <begin position="899"/>
        <end position="920"/>
    </location>
</feature>
<feature type="compositionally biased region" description="Polar residues" evidence="5">
    <location>
        <begin position="1399"/>
        <end position="1409"/>
    </location>
</feature>
<feature type="transmembrane region" description="Helical" evidence="6">
    <location>
        <begin position="2389"/>
        <end position="2412"/>
    </location>
</feature>
<feature type="transmembrane region" description="Helical" evidence="6">
    <location>
        <begin position="2057"/>
        <end position="2080"/>
    </location>
</feature>
<feature type="transmembrane region" description="Helical" evidence="6">
    <location>
        <begin position="2116"/>
        <end position="2135"/>
    </location>
</feature>
<feature type="transmembrane region" description="Helical" evidence="6">
    <location>
        <begin position="1616"/>
        <end position="1641"/>
    </location>
</feature>
<feature type="transmembrane region" description="Helical" evidence="6">
    <location>
        <begin position="1073"/>
        <end position="1092"/>
    </location>
</feature>
<protein>
    <recommendedName>
        <fullName evidence="9">Tetraspanin</fullName>
    </recommendedName>
</protein>
<feature type="transmembrane region" description="Helical" evidence="6">
    <location>
        <begin position="2602"/>
        <end position="2620"/>
    </location>
</feature>
<feature type="transmembrane region" description="Helical" evidence="6">
    <location>
        <begin position="2656"/>
        <end position="2677"/>
    </location>
</feature>
<feature type="transmembrane region" description="Helical" evidence="6">
    <location>
        <begin position="1781"/>
        <end position="1801"/>
    </location>
</feature>
<evidence type="ECO:0000313" key="7">
    <source>
        <dbReference type="EnsemblMetazoa" id="G11680.1:cds"/>
    </source>
</evidence>
<dbReference type="GO" id="GO:0016020">
    <property type="term" value="C:membrane"/>
    <property type="evidence" value="ECO:0007669"/>
    <property type="project" value="UniProtKB-SubCell"/>
</dbReference>
<feature type="transmembrane region" description="Helical" evidence="6">
    <location>
        <begin position="1296"/>
        <end position="1320"/>
    </location>
</feature>
<feature type="transmembrane region" description="Helical" evidence="6">
    <location>
        <begin position="190"/>
        <end position="216"/>
    </location>
</feature>
<feature type="compositionally biased region" description="Basic and acidic residues" evidence="5">
    <location>
        <begin position="1359"/>
        <end position="1384"/>
    </location>
</feature>
<feature type="transmembrane region" description="Helical" evidence="6">
    <location>
        <begin position="2424"/>
        <end position="2443"/>
    </location>
</feature>
<feature type="transmembrane region" description="Helical" evidence="6">
    <location>
        <begin position="1723"/>
        <end position="1745"/>
    </location>
</feature>
<sequence>MIFLRCVSVAYFVMGLVWKLHTGVIDESWISILNRLWIGHLRLGSTVNGLVLTSICLFPFYIISGCMGLLGMFCRKSLFVALYMASLVVFVLVDVIFISMFIFLSNGIGGSLATDFQNIYLQITRTSWSNNYNDLKNSNQEWIAMFSTLGCCGITDRFITPGYTECYNYHYTFNYAEICWGKFAEAMGSYLTTFACFAAICLVIETVQLGVVDFIYSQMTNKRFPFALIRTLVSMVKKSPLARDRMLIVANILRILSCISGLSLVVLGTMILTDTKLTGQEVKGIFVFIYILGVNFRNIIEGFGIAMIVLGSIAFILNILAIISDVILPSKTKSKLITFLKVIMLIAEVTVLGIVVRFATQVNTDLRYKMANLLRNLDYLNRPWRIFFGELECCGVASSNDLCDMISGTTYCSNTLPYTCCHRSLYDTTESNIYSNSACSNPNTPCLDVIHSQLRIYSTGFFIGISFSIIFGILCIIFTILHIRSLNSQDSNDKTGDHSTDELEESMQRSSCKHLLNKIRKWIYSKSVFIISIILLLFSVGFFIEGFFFLYDKIFDHEIIKNVLWSALTFDGLSFNHIRESLSAFMISSSLVILFVACIGFFTLRTNSKCLHVFQMVSIGTCCLLMVVGTGLWGKAKDSISYKLENEMSVFLQKFSYDANLSYLFTNGAYGAWSHLFALAECCGVNGYTHGELSFYMNVIDQIPIFCCKENPLTEPYNETNDACTKLLQSDLNHGKTCKDAVLTRLDEYSNAFIAMSALTIVCLIAQISLIFYKLRKTELTPLVNDKYVQTLKNLFKMKKGWRNILVFEKKLIFPFITMLSALAMLILGIVMKIDDKMTGEYVYNVYALLYFKGVNFTDIVEAMYLLFIVVGTLSVILSLLMLSDIFKTLQYKWKNKGYIGCLLILIVTKLVCISLMIVVRVDIDENAPYQLTNMDRQYRNHYYYEFFKHLNRFYFVFDCCGADGPYEFSNLEHSDGYTGLTGSQPKACCNGSSYLDDSTLLSSVQCEKKSCSSEFLNSIDRYSNAFLAIFSLTAVLEIVCFVIEAKRISSDLISNYKQPIVVSSSNGHRKKIITGLMASGIVMLVAVGLIAEGAALRYDAVFSHKQIDLIFSIMSMVHQSFSTNLLIWRWLMVVCGIFLVFGSLITVLFIQRNSKFLHLLVFLFHIFCVASLIAVIGWWIAVHVEAFPDIESFFIPFNINSYYTSGYVFSINDAWNTLFVTLECCGYQSGSMYDFWYTNFQTPDSGSFKPSLFCCHSNPLTKTYNYNIGCISDTSSRYTEACRDKLSNRLLTYSIFFYVMMSVCLLLEVLLIVLLGILLKYDEPFSSDIILKNMCVQQRKKTKGDSNKENKNSMIQQKEKLNEGKEHSEQIKDKKSRIRENKVRPLATEPESPVKFENNGNDSINPARQKNESLADVSEHSTRTTKSTSKKKSKNSPLSTGPQDIHERLTYSEARFFRILNDVLLFKPLSFELLLHLVGCLQLYRYHCVSVRYTDLVTKMTKKHIGTRILDVFAHAPGTLKENLYSLPVNVLILCLILCKCVSVGYFVMGLVWKLHTDVIDESWIRILNRLWIGNLRLGSTVNGLVFTAICLFPVYVIAGTLGLVGVFCKKKICIVLYMVFLLMFLMIDIVYVSLFAALLTNMKSFSLASDFQGIYTSFVRLNQNSQTDVKNIKADWLQMFQLLGCCGITNNDGDSHCTSYISTRPCWEKFSDTMTTYCSSYLSLSGILFFLEIIQLSLCDLIYSQLSREKKLPFALAKTFISKMQFSWKTSRKTVLTNICRVLSSINAIVLIILGSVLLNDDQMTGEYVYHIYIQLYFCGLNFTDIINGLGHLMIVLGTLELFANISAVLADVKFPENKTKSAMLLGLNSLLMVLKIIVLSLCTQLVLQMNGDEPRKQMAYLLRNYSMGDMARNWMYLFSELQCCGIISGYDFSDFIPISHGHYPITCCRMTLYDASYSQILSSTEVYGQYCDLIQTGCLGKLTENFQIYTTGFLVTTAMSIAFGSMVIVFTTAQLKSIYSTNLKKDGIPEENVVDRKHIAKRLITYCKMNLEDVILMIATILCIIFGSALLIEGFLFKYDSIFNHHIIREVLFNNITFEGLSFTDIRQSQCSFMFATGTVLIVFCGSGIFMLKTQSKYLHIIQMVFVSLALALTIIGLGLWGKIKDSISYQLQNETEIFLDRFRYNSNRQFAHLLTSEGALNNLFAKAECCGLAFSDGSELSLGGGEKIPIFCCKSNPLTEPSLLSNDNCTKGIDPSLRHRTVACNDAILTRLGYYDTSFFCFTSLTILCLIIQLSFYIYRLCKRNFTPLQKEKYFNLLKSQGGDRLSVVFEWRTLFLFLVMISSVSMVVFGVLLKHDDKMTGDSVHNIYLFLYFRGANFNDIVEAMYLSLIVLGISSLVCCMLGLSDIFKPLRHTVKEKIFIVVLFILIPAKLTCVFLLESIHSEIDTYSNSTNYQFLNMDRQFSNRYSGVYIHLNNFYRQFDCCGSTGSHGFRDLVSNAGYGSVSGYQPDVCCYGYTQTNFLGNSNCEKRACGGEFLSSVDYYSYGLIASMSTTALFEIICLIFSMYYLLCFKKQEQSKIKTWISELLKKFCSRRHLCGLACGVLKLMLSMAFLAETVALRYDEIFSNKQIYFLLARVSMAGNSFTTNLVIFRWLMATSGCLLLLDSIYSFLTIYKESKILHAFNIAFCVLGISFVLSTLGFWIAVDVENFPNELLSQSPVIYNFFSRLDDGYLMNEHGAWNNLFVKLKCCGYNYGNASDFPHSIVLQDRMSTGYNYFYYYSHQKTPLFCCHFNPLTQTYNSDINTCTSPGGSDYRYSEVTTCTCNHLI</sequence>
<feature type="transmembrane region" description="Helical" evidence="6">
    <location>
        <begin position="1158"/>
        <end position="1182"/>
    </location>
</feature>
<keyword evidence="8" id="KW-1185">Reference proteome</keyword>
<keyword evidence="2 6" id="KW-0812">Transmembrane</keyword>
<evidence type="ECO:0000256" key="2">
    <source>
        <dbReference type="ARBA" id="ARBA00022692"/>
    </source>
</evidence>
<accession>A0A8W8HYD0</accession>
<feature type="transmembrane region" description="Helical" evidence="6">
    <location>
        <begin position="303"/>
        <end position="324"/>
    </location>
</feature>
<feature type="transmembrane region" description="Helical" evidence="6">
    <location>
        <begin position="863"/>
        <end position="887"/>
    </location>
</feature>
<evidence type="ECO:0000256" key="5">
    <source>
        <dbReference type="SAM" id="MobiDB-lite"/>
    </source>
</evidence>
<organism evidence="7 8">
    <name type="scientific">Magallana gigas</name>
    <name type="common">Pacific oyster</name>
    <name type="synonym">Crassostrea gigas</name>
    <dbReference type="NCBI Taxonomy" id="29159"/>
    <lineage>
        <taxon>Eukaryota</taxon>
        <taxon>Metazoa</taxon>
        <taxon>Spiralia</taxon>
        <taxon>Lophotrochozoa</taxon>
        <taxon>Mollusca</taxon>
        <taxon>Bivalvia</taxon>
        <taxon>Autobranchia</taxon>
        <taxon>Pteriomorphia</taxon>
        <taxon>Ostreida</taxon>
        <taxon>Ostreoidea</taxon>
        <taxon>Ostreidae</taxon>
        <taxon>Magallana</taxon>
    </lineage>
</organism>
<feature type="transmembrane region" description="Helical" evidence="6">
    <location>
        <begin position="247"/>
        <end position="271"/>
    </location>
</feature>
<keyword evidence="3 6" id="KW-1133">Transmembrane helix</keyword>
<evidence type="ECO:0008006" key="9">
    <source>
        <dbReference type="Google" id="ProtNLM"/>
    </source>
</evidence>
<feature type="transmembrane region" description="Helical" evidence="6">
    <location>
        <begin position="812"/>
        <end position="832"/>
    </location>
</feature>
<reference evidence="7" key="1">
    <citation type="submission" date="2022-08" db="UniProtKB">
        <authorList>
            <consortium name="EnsemblMetazoa"/>
        </authorList>
    </citation>
    <scope>IDENTIFICATION</scope>
    <source>
        <strain evidence="7">05x7-T-G4-1.051#20</strain>
    </source>
</reference>
<feature type="transmembrane region" description="Helical" evidence="6">
    <location>
        <begin position="1026"/>
        <end position="1044"/>
    </location>
</feature>
<feature type="transmembrane region" description="Helical" evidence="6">
    <location>
        <begin position="2147"/>
        <end position="2165"/>
    </location>
</feature>
<feature type="transmembrane region" description="Helical" evidence="6">
    <location>
        <begin position="336"/>
        <end position="360"/>
    </location>
</feature>
<feature type="transmembrane region" description="Helical" evidence="6">
    <location>
        <begin position="1996"/>
        <end position="2018"/>
    </location>
</feature>
<feature type="transmembrane region" description="Helical" evidence="6">
    <location>
        <begin position="461"/>
        <end position="483"/>
    </location>
</feature>
<feature type="transmembrane region" description="Helical" evidence="6">
    <location>
        <begin position="1865"/>
        <end position="1890"/>
    </location>
</feature>
<feature type="region of interest" description="Disordered" evidence="5">
    <location>
        <begin position="1359"/>
        <end position="1445"/>
    </location>
</feature>
<feature type="transmembrane region" description="Helical" evidence="6">
    <location>
        <begin position="584"/>
        <end position="604"/>
    </location>
</feature>
<feature type="compositionally biased region" description="Basic and acidic residues" evidence="5">
    <location>
        <begin position="1410"/>
        <end position="1423"/>
    </location>
</feature>
<feature type="transmembrane region" description="Helical" evidence="6">
    <location>
        <begin position="2281"/>
        <end position="2303"/>
    </location>
</feature>
<feature type="transmembrane region" description="Helical" evidence="6">
    <location>
        <begin position="80"/>
        <end position="104"/>
    </location>
</feature>
<dbReference type="Proteomes" id="UP000005408">
    <property type="component" value="Unassembled WGS sequence"/>
</dbReference>
<evidence type="ECO:0000256" key="3">
    <source>
        <dbReference type="ARBA" id="ARBA00022989"/>
    </source>
</evidence>
<evidence type="ECO:0000256" key="4">
    <source>
        <dbReference type="ARBA" id="ARBA00023136"/>
    </source>
</evidence>
<feature type="transmembrane region" description="Helical" evidence="6">
    <location>
        <begin position="1832"/>
        <end position="1853"/>
    </location>
</feature>
<feature type="transmembrane region" description="Helical" evidence="6">
    <location>
        <begin position="1586"/>
        <end position="1609"/>
    </location>
</feature>
<feature type="transmembrane region" description="Helical" evidence="6">
    <location>
        <begin position="528"/>
        <end position="550"/>
    </location>
</feature>
<feature type="transmembrane region" description="Helical" evidence="6">
    <location>
        <begin position="2689"/>
        <end position="2711"/>
    </location>
</feature>
<feature type="transmembrane region" description="Helical" evidence="6">
    <location>
        <begin position="2339"/>
        <end position="2358"/>
    </location>
</feature>
<dbReference type="PANTHER" id="PTHR19282">
    <property type="entry name" value="TETRASPANIN"/>
    <property type="match status" value="1"/>
</dbReference>
<keyword evidence="4 6" id="KW-0472">Membrane</keyword>